<keyword evidence="1" id="KW-0677">Repeat</keyword>
<dbReference type="InterPro" id="IPR036514">
    <property type="entry name" value="SGNH_hydro_sf"/>
</dbReference>
<accession>A0A3E2B5T5</accession>
<reference evidence="3 4" key="1">
    <citation type="submission" date="2018-07" db="EMBL/GenBank/DDBJ databases">
        <title>GABA Modulating Bacteria of the Human Gut Microbiota.</title>
        <authorList>
            <person name="Strandwitz P."/>
            <person name="Kim K.H."/>
            <person name="Terekhova D."/>
            <person name="Liu J.K."/>
            <person name="Sharma A."/>
            <person name="Levering J."/>
            <person name="Mcdonald D."/>
            <person name="Dietrich D."/>
            <person name="Ramadhar T.R."/>
            <person name="Lekbua A."/>
            <person name="Mroue N."/>
            <person name="Liston C."/>
            <person name="Stewart E.J."/>
            <person name="Dubin M.J."/>
            <person name="Zengler K."/>
            <person name="Knight R."/>
            <person name="Gilbert J.A."/>
            <person name="Clardy J."/>
            <person name="Lewis K."/>
        </authorList>
    </citation>
    <scope>NUCLEOTIDE SEQUENCE [LARGE SCALE GENOMIC DNA]</scope>
    <source>
        <strain evidence="3 4">KLE1738</strain>
    </source>
</reference>
<dbReference type="Proteomes" id="UP000260649">
    <property type="component" value="Unassembled WGS sequence"/>
</dbReference>
<sequence>MWVKQAISWFLVFMILFSSASLLREPAGSTEDWENPYIDVTQDLWSYQYITELNKAGVLPSSEKFQGQEEETRGNLVLYLYNMDQGVFKDRKKSRDKKKEKAAPNFTDVTKDSPYYDAVCWAYQNGLVGGTTETTFAPEHSLTREQVCTVVARFAALEEISLLQVVEPDQFKDSLYIDEYARSGVTACQMAGIVKGYDNGFFQPDNTLTREECAAVVYRVMTAADMEIPEGSAVVDLTEGAYDSLYDNYQDITFTALVPETEEGPVTFFDQAVFIGDSISMTLEAYCGASGALGGAKFLCAGSMSPTNMLTGKILPEYPKGSGQKPAIGDSVAATGAKVVYVMLGMDNIAYGVERATKDYLTILNQIIEKNPGVQIVVQSVTPMADSSTSYSEKLNNEQINAFNETMKAYCQDNRWYYVNVAEAFKDEKGFLKKEYCSDYGSMGMHFTYEGAKIWVQYLKTHIPQDLL</sequence>
<dbReference type="InterPro" id="IPR013830">
    <property type="entry name" value="SGNH_hydro"/>
</dbReference>
<dbReference type="Pfam" id="PF13472">
    <property type="entry name" value="Lipase_GDSL_2"/>
    <property type="match status" value="1"/>
</dbReference>
<name>A0A3E2B5T5_9FIRM</name>
<feature type="domain" description="SLH" evidence="2">
    <location>
        <begin position="168"/>
        <end position="231"/>
    </location>
</feature>
<dbReference type="EMBL" id="QQRQ01000002">
    <property type="protein sequence ID" value="RFT07388.1"/>
    <property type="molecule type" value="Genomic_DNA"/>
</dbReference>
<proteinExistence type="predicted"/>
<dbReference type="AlphaFoldDB" id="A0A3E2B5T5"/>
<evidence type="ECO:0000256" key="1">
    <source>
        <dbReference type="ARBA" id="ARBA00022737"/>
    </source>
</evidence>
<dbReference type="InterPro" id="IPR001119">
    <property type="entry name" value="SLH_dom"/>
</dbReference>
<organism evidence="3 4">
    <name type="scientific">Evtepia gabavorous</name>
    <dbReference type="NCBI Taxonomy" id="2211183"/>
    <lineage>
        <taxon>Bacteria</taxon>
        <taxon>Bacillati</taxon>
        <taxon>Bacillota</taxon>
        <taxon>Clostridia</taxon>
        <taxon>Eubacteriales</taxon>
        <taxon>Evtepia</taxon>
    </lineage>
</organism>
<comment type="caution">
    <text evidence="3">The sequence shown here is derived from an EMBL/GenBank/DDBJ whole genome shotgun (WGS) entry which is preliminary data.</text>
</comment>
<keyword evidence="4" id="KW-1185">Reference proteome</keyword>
<dbReference type="Pfam" id="PF00395">
    <property type="entry name" value="SLH"/>
    <property type="match status" value="2"/>
</dbReference>
<dbReference type="PROSITE" id="PS51272">
    <property type="entry name" value="SLH"/>
    <property type="match status" value="2"/>
</dbReference>
<dbReference type="GeneID" id="97994449"/>
<protein>
    <recommendedName>
        <fullName evidence="2">SLH domain-containing protein</fullName>
    </recommendedName>
</protein>
<dbReference type="SUPFAM" id="SSF52266">
    <property type="entry name" value="SGNH hydrolase"/>
    <property type="match status" value="1"/>
</dbReference>
<evidence type="ECO:0000313" key="3">
    <source>
        <dbReference type="EMBL" id="RFT07388.1"/>
    </source>
</evidence>
<evidence type="ECO:0000313" key="4">
    <source>
        <dbReference type="Proteomes" id="UP000260649"/>
    </source>
</evidence>
<dbReference type="RefSeq" id="WP_021918978.1">
    <property type="nucleotide sequence ID" value="NZ_CAKXKJ010000010.1"/>
</dbReference>
<feature type="domain" description="SLH" evidence="2">
    <location>
        <begin position="102"/>
        <end position="165"/>
    </location>
</feature>
<evidence type="ECO:0000259" key="2">
    <source>
        <dbReference type="PROSITE" id="PS51272"/>
    </source>
</evidence>
<gene>
    <name evidence="3" type="ORF">DV520_01700</name>
</gene>
<dbReference type="Gene3D" id="3.40.50.1110">
    <property type="entry name" value="SGNH hydrolase"/>
    <property type="match status" value="1"/>
</dbReference>